<gene>
    <name evidence="9" type="ORF">HID58_076832</name>
</gene>
<evidence type="ECO:0000256" key="3">
    <source>
        <dbReference type="ARBA" id="ARBA00023125"/>
    </source>
</evidence>
<evidence type="ECO:0000256" key="1">
    <source>
        <dbReference type="ARBA" id="ARBA00004123"/>
    </source>
</evidence>
<dbReference type="PROSITE" id="PS50090">
    <property type="entry name" value="MYB_LIKE"/>
    <property type="match status" value="2"/>
</dbReference>
<feature type="domain" description="Myb-like" evidence="7">
    <location>
        <begin position="629"/>
        <end position="664"/>
    </location>
</feature>
<dbReference type="PROSITE" id="PS51294">
    <property type="entry name" value="HTH_MYB"/>
    <property type="match status" value="2"/>
</dbReference>
<evidence type="ECO:0000259" key="8">
    <source>
        <dbReference type="PROSITE" id="PS51294"/>
    </source>
</evidence>
<feature type="region of interest" description="Disordered" evidence="6">
    <location>
        <begin position="713"/>
        <end position="735"/>
    </location>
</feature>
<dbReference type="SUPFAM" id="SSF46689">
    <property type="entry name" value="Homeodomain-like"/>
    <property type="match status" value="1"/>
</dbReference>
<accession>A0ABQ7YNL4</accession>
<comment type="caution">
    <text evidence="9">The sequence shown here is derived from an EMBL/GenBank/DDBJ whole genome shotgun (WGS) entry which is preliminary data.</text>
</comment>
<evidence type="ECO:0000313" key="9">
    <source>
        <dbReference type="EMBL" id="KAH0869810.1"/>
    </source>
</evidence>
<evidence type="ECO:0000313" key="10">
    <source>
        <dbReference type="Proteomes" id="UP000824890"/>
    </source>
</evidence>
<name>A0ABQ7YNL4_BRANA</name>
<dbReference type="PANTHER" id="PTHR45614">
    <property type="entry name" value="MYB PROTEIN-RELATED"/>
    <property type="match status" value="1"/>
</dbReference>
<dbReference type="EMBL" id="JAGKQM010000017">
    <property type="protein sequence ID" value="KAH0869810.1"/>
    <property type="molecule type" value="Genomic_DNA"/>
</dbReference>
<evidence type="ECO:0000256" key="5">
    <source>
        <dbReference type="ARBA" id="ARBA00023242"/>
    </source>
</evidence>
<evidence type="ECO:0000256" key="2">
    <source>
        <dbReference type="ARBA" id="ARBA00023015"/>
    </source>
</evidence>
<evidence type="ECO:0000259" key="7">
    <source>
        <dbReference type="PROSITE" id="PS50090"/>
    </source>
</evidence>
<keyword evidence="10" id="KW-1185">Reference proteome</keyword>
<sequence length="735" mass="82332">MEIESMIKMHYPFLAAVLYDDNLPLEYQSLTGDVSCVQNMHHKPFQVKRVSSQNSLSDPKIEKPTNIISLDAGEASGRRRRALCSVSCYSSSSDRSPPCSNRFRRSFLRFGVWDAGSVTFWGSPRFSIMPVSLNHPQTFRSTPLRQCPQPFPPSLPHLVPGCGNLYPCVCGVPLFSKDSVPISCYLIRTSHFRTSPTRSSLTNAEVDGPLRDSEEIHCAALSLCLFVRPIFSGVPSSPLAEAHHPWLDGRVSIAAGVSIPDVCIHSFPSLNQSSWVGPRVITNWAWIANLPYCYSPQTSYTKPRNTVLLLKVPTVLILLKTVVLVLTCLIRISGGFTGALLLRIMAYYLVKKSLSVDSPRQFPFQSSSSFEERTFPPYLLPMDEDDFSASLPSFGFSFITGLLSCVAVCTGPEDATEITMCCLAGEGCPSTSHYVTKSQLSDSVGYAPSTHPSFVLNSLSSCFEDLSFLIWYVIVSYVNLDRSHLTSIINLSPDLYHKSLTSKISNTTSDHIPNLNVPPYHFDIFKGITPSPCIEAFEVYLHGISINPYLFHMAYNTSSPPKDLPNILHAQREITMWGNDNPQGIIFGYEPIFNLAMADSNLYNASKPICILNPNEDDIFDDSTQFWLLVQLVEHHGTKKWSHIAKMLPGRVGKQCRERWHNHLRPDIKKDGWSEEEDMILIAAHKEIGNKWAEIARKLPGRTENTIKNHWNATKRRQQSRRSKGKDETSLAIYS</sequence>
<keyword evidence="4" id="KW-0804">Transcription</keyword>
<dbReference type="CDD" id="cd00167">
    <property type="entry name" value="SANT"/>
    <property type="match status" value="2"/>
</dbReference>
<dbReference type="Proteomes" id="UP000824890">
    <property type="component" value="Unassembled WGS sequence"/>
</dbReference>
<protein>
    <submittedName>
        <fullName evidence="9">Uncharacterized protein</fullName>
    </submittedName>
</protein>
<feature type="domain" description="HTH myb-type" evidence="8">
    <location>
        <begin position="628"/>
        <end position="664"/>
    </location>
</feature>
<dbReference type="InterPro" id="IPR017930">
    <property type="entry name" value="Myb_dom"/>
</dbReference>
<keyword evidence="2" id="KW-0805">Transcription regulation</keyword>
<feature type="compositionally biased region" description="Basic residues" evidence="6">
    <location>
        <begin position="713"/>
        <end position="724"/>
    </location>
</feature>
<feature type="domain" description="Myb-like" evidence="7">
    <location>
        <begin position="665"/>
        <end position="715"/>
    </location>
</feature>
<feature type="domain" description="HTH myb-type" evidence="8">
    <location>
        <begin position="665"/>
        <end position="719"/>
    </location>
</feature>
<dbReference type="InterPro" id="IPR050560">
    <property type="entry name" value="MYB_TF"/>
</dbReference>
<dbReference type="InterPro" id="IPR001005">
    <property type="entry name" value="SANT/Myb"/>
</dbReference>
<dbReference type="Gene3D" id="1.10.10.60">
    <property type="entry name" value="Homeodomain-like"/>
    <property type="match status" value="2"/>
</dbReference>
<comment type="subcellular location">
    <subcellularLocation>
        <location evidence="1">Nucleus</location>
    </subcellularLocation>
</comment>
<organism evidence="9 10">
    <name type="scientific">Brassica napus</name>
    <name type="common">Rape</name>
    <dbReference type="NCBI Taxonomy" id="3708"/>
    <lineage>
        <taxon>Eukaryota</taxon>
        <taxon>Viridiplantae</taxon>
        <taxon>Streptophyta</taxon>
        <taxon>Embryophyta</taxon>
        <taxon>Tracheophyta</taxon>
        <taxon>Spermatophyta</taxon>
        <taxon>Magnoliopsida</taxon>
        <taxon>eudicotyledons</taxon>
        <taxon>Gunneridae</taxon>
        <taxon>Pentapetalae</taxon>
        <taxon>rosids</taxon>
        <taxon>malvids</taxon>
        <taxon>Brassicales</taxon>
        <taxon>Brassicaceae</taxon>
        <taxon>Brassiceae</taxon>
        <taxon>Brassica</taxon>
    </lineage>
</organism>
<dbReference type="SMART" id="SM00717">
    <property type="entry name" value="SANT"/>
    <property type="match status" value="2"/>
</dbReference>
<reference evidence="9 10" key="1">
    <citation type="submission" date="2021-05" db="EMBL/GenBank/DDBJ databases">
        <title>Genome Assembly of Synthetic Allotetraploid Brassica napus Reveals Homoeologous Exchanges between Subgenomes.</title>
        <authorList>
            <person name="Davis J.T."/>
        </authorList>
    </citation>
    <scope>NUCLEOTIDE SEQUENCE [LARGE SCALE GENOMIC DNA]</scope>
    <source>
        <strain evidence="10">cv. Da-Ae</strain>
        <tissue evidence="9">Seedling</tissue>
    </source>
</reference>
<keyword evidence="5" id="KW-0539">Nucleus</keyword>
<dbReference type="Pfam" id="PF13921">
    <property type="entry name" value="Myb_DNA-bind_6"/>
    <property type="match status" value="1"/>
</dbReference>
<dbReference type="InterPro" id="IPR009057">
    <property type="entry name" value="Homeodomain-like_sf"/>
</dbReference>
<evidence type="ECO:0000256" key="4">
    <source>
        <dbReference type="ARBA" id="ARBA00023163"/>
    </source>
</evidence>
<dbReference type="PANTHER" id="PTHR45614:SF273">
    <property type="entry name" value="MYB DOMAIN PROTEIN 100-RELATED"/>
    <property type="match status" value="1"/>
</dbReference>
<keyword evidence="3" id="KW-0238">DNA-binding</keyword>
<evidence type="ECO:0000256" key="6">
    <source>
        <dbReference type="SAM" id="MobiDB-lite"/>
    </source>
</evidence>
<proteinExistence type="predicted"/>